<accession>A0A6I8LMV9</accession>
<dbReference type="SUPFAM" id="SSF54909">
    <property type="entry name" value="Dimeric alpha+beta barrel"/>
    <property type="match status" value="1"/>
</dbReference>
<evidence type="ECO:0000313" key="2">
    <source>
        <dbReference type="EMBL" id="VVJ18380.1"/>
    </source>
</evidence>
<protein>
    <recommendedName>
        <fullName evidence="1">Stress-response A/B barrel domain-containing protein</fullName>
    </recommendedName>
</protein>
<dbReference type="InterPro" id="IPR013097">
    <property type="entry name" value="Dabb"/>
</dbReference>
<dbReference type="PROSITE" id="PS51502">
    <property type="entry name" value="S_R_A_B_BARREL"/>
    <property type="match status" value="1"/>
</dbReference>
<evidence type="ECO:0000313" key="3">
    <source>
        <dbReference type="Proteomes" id="UP000399805"/>
    </source>
</evidence>
<gene>
    <name evidence="2" type="ORF">AA23TX_03401</name>
</gene>
<dbReference type="Pfam" id="PF07876">
    <property type="entry name" value="Dabb"/>
    <property type="match status" value="1"/>
</dbReference>
<proteinExistence type="predicted"/>
<dbReference type="RefSeq" id="WP_155543388.1">
    <property type="nucleotide sequence ID" value="NZ_CABVGP010000001.1"/>
</dbReference>
<dbReference type="Proteomes" id="UP000399805">
    <property type="component" value="Unassembled WGS sequence"/>
</dbReference>
<dbReference type="Gene3D" id="3.30.70.100">
    <property type="match status" value="1"/>
</dbReference>
<dbReference type="SMART" id="SM00886">
    <property type="entry name" value="Dabb"/>
    <property type="match status" value="1"/>
</dbReference>
<dbReference type="EMBL" id="CABVGP010000001">
    <property type="protein sequence ID" value="VVJ18380.1"/>
    <property type="molecule type" value="Genomic_DNA"/>
</dbReference>
<sequence length="128" mass="13969">MIVNLLRFRFRDDVTEAGRDAVLAAMRRTAGVESAAFGTVGRDLGDPAEGYTHAYCVGVADIAALERYLHDPVHLAGDDVILPSLARLSAVRFTDDADPETGAKMGELVRAKLEKYPDWERQLKAIPA</sequence>
<keyword evidence="3" id="KW-1185">Reference proteome</keyword>
<evidence type="ECO:0000259" key="1">
    <source>
        <dbReference type="PROSITE" id="PS51502"/>
    </source>
</evidence>
<name>A0A6I8LMV9_9PSEU</name>
<dbReference type="AlphaFoldDB" id="A0A6I8LMV9"/>
<reference evidence="2 3" key="1">
    <citation type="submission" date="2019-09" db="EMBL/GenBank/DDBJ databases">
        <authorList>
            <person name="Leyn A S."/>
        </authorList>
    </citation>
    <scope>NUCLEOTIDE SEQUENCE [LARGE SCALE GENOMIC DNA]</scope>
    <source>
        <strain evidence="2">AA231_1</strain>
    </source>
</reference>
<dbReference type="InterPro" id="IPR011008">
    <property type="entry name" value="Dimeric_a/b-barrel"/>
</dbReference>
<organism evidence="2 3">
    <name type="scientific">Amycolatopsis camponoti</name>
    <dbReference type="NCBI Taxonomy" id="2606593"/>
    <lineage>
        <taxon>Bacteria</taxon>
        <taxon>Bacillati</taxon>
        <taxon>Actinomycetota</taxon>
        <taxon>Actinomycetes</taxon>
        <taxon>Pseudonocardiales</taxon>
        <taxon>Pseudonocardiaceae</taxon>
        <taxon>Amycolatopsis</taxon>
    </lineage>
</organism>
<feature type="domain" description="Stress-response A/B barrel" evidence="1">
    <location>
        <begin position="2"/>
        <end position="93"/>
    </location>
</feature>